<evidence type="ECO:0000256" key="5">
    <source>
        <dbReference type="ARBA" id="ARBA00022679"/>
    </source>
</evidence>
<dbReference type="Proteomes" id="UP000596063">
    <property type="component" value="Chromosome"/>
</dbReference>
<evidence type="ECO:0000256" key="3">
    <source>
        <dbReference type="ARBA" id="ARBA00012438"/>
    </source>
</evidence>
<keyword evidence="8" id="KW-0418">Kinase</keyword>
<dbReference type="Gene3D" id="1.10.287.130">
    <property type="match status" value="1"/>
</dbReference>
<dbReference type="CDD" id="cd00082">
    <property type="entry name" value="HisKA"/>
    <property type="match status" value="1"/>
</dbReference>
<organism evidence="14 15">
    <name type="scientific">Spongiibacter nanhainus</name>
    <dbReference type="NCBI Taxonomy" id="2794344"/>
    <lineage>
        <taxon>Bacteria</taxon>
        <taxon>Pseudomonadati</taxon>
        <taxon>Pseudomonadota</taxon>
        <taxon>Gammaproteobacteria</taxon>
        <taxon>Cellvibrionales</taxon>
        <taxon>Spongiibacteraceae</taxon>
        <taxon>Spongiibacter</taxon>
    </lineage>
</organism>
<protein>
    <recommendedName>
        <fullName evidence="3">histidine kinase</fullName>
        <ecNumber evidence="3">2.7.13.3</ecNumber>
    </recommendedName>
</protein>
<dbReference type="PROSITE" id="PS50885">
    <property type="entry name" value="HAMP"/>
    <property type="match status" value="1"/>
</dbReference>
<keyword evidence="6" id="KW-0812">Transmembrane</keyword>
<keyword evidence="10" id="KW-1133">Transmembrane helix</keyword>
<dbReference type="AlphaFoldDB" id="A0A7T4UPQ2"/>
<dbReference type="InterPro" id="IPR050428">
    <property type="entry name" value="TCS_sensor_his_kinase"/>
</dbReference>
<dbReference type="InterPro" id="IPR003660">
    <property type="entry name" value="HAMP_dom"/>
</dbReference>
<dbReference type="KEGG" id="snan:I6N98_12895"/>
<reference evidence="14 15" key="1">
    <citation type="submission" date="2020-12" db="EMBL/GenBank/DDBJ databases">
        <authorList>
            <person name="Shan Y."/>
        </authorList>
    </citation>
    <scope>NUCLEOTIDE SEQUENCE [LARGE SCALE GENOMIC DNA]</scope>
    <source>
        <strain evidence="15">csc3.9</strain>
    </source>
</reference>
<evidence type="ECO:0000256" key="4">
    <source>
        <dbReference type="ARBA" id="ARBA00022553"/>
    </source>
</evidence>
<dbReference type="SMART" id="SM00388">
    <property type="entry name" value="HisKA"/>
    <property type="match status" value="1"/>
</dbReference>
<dbReference type="RefSeq" id="WP_198568760.1">
    <property type="nucleotide sequence ID" value="NZ_CP066167.1"/>
</dbReference>
<keyword evidence="10" id="KW-0472">Membrane</keyword>
<dbReference type="EMBL" id="CP066167">
    <property type="protein sequence ID" value="QQD17258.1"/>
    <property type="molecule type" value="Genomic_DNA"/>
</dbReference>
<evidence type="ECO:0000313" key="15">
    <source>
        <dbReference type="Proteomes" id="UP000596063"/>
    </source>
</evidence>
<evidence type="ECO:0000256" key="10">
    <source>
        <dbReference type="ARBA" id="ARBA00022989"/>
    </source>
</evidence>
<keyword evidence="15" id="KW-1185">Reference proteome</keyword>
<keyword evidence="7" id="KW-0547">Nucleotide-binding</keyword>
<accession>A0A7T4UPQ2</accession>
<dbReference type="InterPro" id="IPR003594">
    <property type="entry name" value="HATPase_dom"/>
</dbReference>
<evidence type="ECO:0000259" key="12">
    <source>
        <dbReference type="PROSITE" id="PS50109"/>
    </source>
</evidence>
<proteinExistence type="predicted"/>
<dbReference type="PANTHER" id="PTHR45436:SF14">
    <property type="entry name" value="SENSOR PROTEIN QSEC"/>
    <property type="match status" value="1"/>
</dbReference>
<dbReference type="SUPFAM" id="SSF47384">
    <property type="entry name" value="Homodimeric domain of signal transducing histidine kinase"/>
    <property type="match status" value="1"/>
</dbReference>
<dbReference type="PANTHER" id="PTHR45436">
    <property type="entry name" value="SENSOR HISTIDINE KINASE YKOH"/>
    <property type="match status" value="1"/>
</dbReference>
<dbReference type="InterPro" id="IPR036890">
    <property type="entry name" value="HATPase_C_sf"/>
</dbReference>
<gene>
    <name evidence="14" type="ORF">I6N98_12895</name>
</gene>
<keyword evidence="5" id="KW-0808">Transferase</keyword>
<evidence type="ECO:0000313" key="14">
    <source>
        <dbReference type="EMBL" id="QQD17258.1"/>
    </source>
</evidence>
<comment type="catalytic activity">
    <reaction evidence="1">
        <text>ATP + protein L-histidine = ADP + protein N-phospho-L-histidine.</text>
        <dbReference type="EC" id="2.7.13.3"/>
    </reaction>
</comment>
<evidence type="ECO:0000256" key="7">
    <source>
        <dbReference type="ARBA" id="ARBA00022741"/>
    </source>
</evidence>
<sequence length="465" mass="51317">MRTSLRRRLLIIVISLILLVWVVAVALTAVHSRSIVLNQIDERLRRFADMAEHTLSAVTANPDVERYFQSRTPRSDSGAHVRVSSLASDDKNQSINIWFSESRIVLGENTVLLPFPDSEGLETLKLEQLGTQADWRVIYRKVPNSTVWLGIGVNLTHARNSGAATTWQAVLPLLIVTPLTSLLLVLGIRRGLKPLDTLAANISARKPQALAPLNISDVPIELDPVVNALNDLLARLDRALASERRFTSNAAHELQTPLSAIKAEVQRCIRQEKNPDTLAMLKGIETRVRRSTETVQQLLTLARLDPEQEFPRVDIDLYELLIDVIAESAGIAHDRSLDLDINVPPGVTINGHPDWVRVLIRNLMTNAFKYADTHTTVAINTEAEDTSLKLSISNSCQPLAPDIIQRLGERFFRPEGQRSNGVGLGLSIAYRIAELHGANLELGSGNEGEGFSVCIIWPLGVKTSA</sequence>
<evidence type="ECO:0000256" key="2">
    <source>
        <dbReference type="ARBA" id="ARBA00004141"/>
    </source>
</evidence>
<dbReference type="EC" id="2.7.13.3" evidence="3"/>
<dbReference type="InterPro" id="IPR005467">
    <property type="entry name" value="His_kinase_dom"/>
</dbReference>
<keyword evidence="11" id="KW-0902">Two-component regulatory system</keyword>
<comment type="subcellular location">
    <subcellularLocation>
        <location evidence="2">Membrane</location>
        <topology evidence="2">Multi-pass membrane protein</topology>
    </subcellularLocation>
</comment>
<dbReference type="Pfam" id="PF00512">
    <property type="entry name" value="HisKA"/>
    <property type="match status" value="1"/>
</dbReference>
<dbReference type="PROSITE" id="PS50109">
    <property type="entry name" value="HIS_KIN"/>
    <property type="match status" value="1"/>
</dbReference>
<dbReference type="InterPro" id="IPR036097">
    <property type="entry name" value="HisK_dim/P_sf"/>
</dbReference>
<dbReference type="Pfam" id="PF02518">
    <property type="entry name" value="HATPase_c"/>
    <property type="match status" value="1"/>
</dbReference>
<dbReference type="Gene3D" id="3.30.565.10">
    <property type="entry name" value="Histidine kinase-like ATPase, C-terminal domain"/>
    <property type="match status" value="1"/>
</dbReference>
<evidence type="ECO:0000256" key="11">
    <source>
        <dbReference type="ARBA" id="ARBA00023012"/>
    </source>
</evidence>
<evidence type="ECO:0000256" key="8">
    <source>
        <dbReference type="ARBA" id="ARBA00022777"/>
    </source>
</evidence>
<dbReference type="GO" id="GO:0005886">
    <property type="term" value="C:plasma membrane"/>
    <property type="evidence" value="ECO:0007669"/>
    <property type="project" value="TreeGrafter"/>
</dbReference>
<name>A0A7T4UPQ2_9GAMM</name>
<dbReference type="InterPro" id="IPR003661">
    <property type="entry name" value="HisK_dim/P_dom"/>
</dbReference>
<dbReference type="GO" id="GO:0005524">
    <property type="term" value="F:ATP binding"/>
    <property type="evidence" value="ECO:0007669"/>
    <property type="project" value="UniProtKB-KW"/>
</dbReference>
<evidence type="ECO:0000256" key="6">
    <source>
        <dbReference type="ARBA" id="ARBA00022692"/>
    </source>
</evidence>
<feature type="domain" description="Histidine kinase" evidence="12">
    <location>
        <begin position="249"/>
        <end position="461"/>
    </location>
</feature>
<evidence type="ECO:0000256" key="1">
    <source>
        <dbReference type="ARBA" id="ARBA00000085"/>
    </source>
</evidence>
<feature type="domain" description="HAMP" evidence="13">
    <location>
        <begin position="189"/>
        <end position="241"/>
    </location>
</feature>
<dbReference type="SUPFAM" id="SSF55874">
    <property type="entry name" value="ATPase domain of HSP90 chaperone/DNA topoisomerase II/histidine kinase"/>
    <property type="match status" value="1"/>
</dbReference>
<dbReference type="SMART" id="SM00387">
    <property type="entry name" value="HATPase_c"/>
    <property type="match status" value="1"/>
</dbReference>
<dbReference type="GO" id="GO:0000155">
    <property type="term" value="F:phosphorelay sensor kinase activity"/>
    <property type="evidence" value="ECO:0007669"/>
    <property type="project" value="InterPro"/>
</dbReference>
<keyword evidence="4" id="KW-0597">Phosphoprotein</keyword>
<evidence type="ECO:0000256" key="9">
    <source>
        <dbReference type="ARBA" id="ARBA00022840"/>
    </source>
</evidence>
<evidence type="ECO:0000259" key="13">
    <source>
        <dbReference type="PROSITE" id="PS50885"/>
    </source>
</evidence>
<keyword evidence="9" id="KW-0067">ATP-binding</keyword>